<keyword evidence="1 4" id="KW-0808">Transferase</keyword>
<dbReference type="InterPro" id="IPR014729">
    <property type="entry name" value="Rossmann-like_a/b/a_fold"/>
</dbReference>
<feature type="domain" description="Cytidyltransferase-like" evidence="3">
    <location>
        <begin position="18"/>
        <end position="134"/>
    </location>
</feature>
<dbReference type="AlphaFoldDB" id="A0A2R5H3L8"/>
<gene>
    <name evidence="4" type="ORF">FCC1311_102811</name>
</gene>
<dbReference type="PANTHER" id="PTHR43793">
    <property type="entry name" value="FAD SYNTHASE"/>
    <property type="match status" value="1"/>
</dbReference>
<protein>
    <submittedName>
        <fullName evidence="4">Glycerol-3-phosphate cytidylyltransferase</fullName>
    </submittedName>
</protein>
<dbReference type="Proteomes" id="UP000241890">
    <property type="component" value="Unassembled WGS sequence"/>
</dbReference>
<comment type="caution">
    <text evidence="4">The sequence shown here is derived from an EMBL/GenBank/DDBJ whole genome shotgun (WGS) entry which is preliminary data.</text>
</comment>
<dbReference type="InterPro" id="IPR050385">
    <property type="entry name" value="Archaeal_FAD_synthase"/>
</dbReference>
<dbReference type="PANTHER" id="PTHR43793:SF1">
    <property type="entry name" value="FAD SYNTHASE"/>
    <property type="match status" value="1"/>
</dbReference>
<keyword evidence="2 4" id="KW-0548">Nucleotidyltransferase</keyword>
<name>A0A2R5H3L8_9STRA</name>
<reference evidence="4 5" key="1">
    <citation type="submission" date="2017-12" db="EMBL/GenBank/DDBJ databases">
        <title>Sequencing, de novo assembly and annotation of complete genome of a new Thraustochytrid species, strain FCC1311.</title>
        <authorList>
            <person name="Sedici K."/>
            <person name="Godart F."/>
            <person name="Aiese Cigliano R."/>
            <person name="Sanseverino W."/>
            <person name="Barakat M."/>
            <person name="Ortet P."/>
            <person name="Marechal E."/>
            <person name="Cagnac O."/>
            <person name="Amato A."/>
        </authorList>
    </citation>
    <scope>NUCLEOTIDE SEQUENCE [LARGE SCALE GENOMIC DNA]</scope>
</reference>
<dbReference type="InParanoid" id="A0A2R5H3L8"/>
<evidence type="ECO:0000256" key="1">
    <source>
        <dbReference type="ARBA" id="ARBA00022679"/>
    </source>
</evidence>
<dbReference type="InterPro" id="IPR004821">
    <property type="entry name" value="Cyt_trans-like"/>
</dbReference>
<sequence>MEEEKKKSQGDRAPVIVLTFGTFDMMHVGHVRLLQRAAALGDELHVGVSTVALTKRKRNGRKTIFKQDTRMEMVAAIRGVTSVFLEESLDLKQAYVDKVGAHILVMGDDWKGKFDRIKVPEIIYLPRTQGVSTTSLRKGRPIKEKELVTPPFTRVKKVAPSGLQDGEHWSFVA</sequence>
<dbReference type="Gene3D" id="3.40.50.620">
    <property type="entry name" value="HUPs"/>
    <property type="match status" value="1"/>
</dbReference>
<proteinExistence type="predicted"/>
<dbReference type="OrthoDB" id="40021at2759"/>
<evidence type="ECO:0000256" key="2">
    <source>
        <dbReference type="ARBA" id="ARBA00022695"/>
    </source>
</evidence>
<dbReference type="NCBIfam" id="TIGR00125">
    <property type="entry name" value="cyt_tran_rel"/>
    <property type="match status" value="1"/>
</dbReference>
<dbReference type="SUPFAM" id="SSF52374">
    <property type="entry name" value="Nucleotidylyl transferase"/>
    <property type="match status" value="1"/>
</dbReference>
<accession>A0A2R5H3L8</accession>
<dbReference type="GO" id="GO:0016779">
    <property type="term" value="F:nucleotidyltransferase activity"/>
    <property type="evidence" value="ECO:0007669"/>
    <property type="project" value="UniProtKB-KW"/>
</dbReference>
<evidence type="ECO:0000259" key="3">
    <source>
        <dbReference type="Pfam" id="PF01467"/>
    </source>
</evidence>
<keyword evidence="5" id="KW-1185">Reference proteome</keyword>
<dbReference type="EMBL" id="BEYU01000253">
    <property type="protein sequence ID" value="GBG35014.1"/>
    <property type="molecule type" value="Genomic_DNA"/>
</dbReference>
<organism evidence="4 5">
    <name type="scientific">Hondaea fermentalgiana</name>
    <dbReference type="NCBI Taxonomy" id="2315210"/>
    <lineage>
        <taxon>Eukaryota</taxon>
        <taxon>Sar</taxon>
        <taxon>Stramenopiles</taxon>
        <taxon>Bigyra</taxon>
        <taxon>Labyrinthulomycetes</taxon>
        <taxon>Thraustochytrida</taxon>
        <taxon>Thraustochytriidae</taxon>
        <taxon>Hondaea</taxon>
    </lineage>
</organism>
<evidence type="ECO:0000313" key="5">
    <source>
        <dbReference type="Proteomes" id="UP000241890"/>
    </source>
</evidence>
<dbReference type="Pfam" id="PF01467">
    <property type="entry name" value="CTP_transf_like"/>
    <property type="match status" value="1"/>
</dbReference>
<evidence type="ECO:0000313" key="4">
    <source>
        <dbReference type="EMBL" id="GBG35014.1"/>
    </source>
</evidence>